<dbReference type="Gramene" id="TRITD2Av1G158620.4">
    <property type="protein sequence ID" value="TRITD2Av1G158620.4"/>
    <property type="gene ID" value="TRITD2Av1G158620"/>
</dbReference>
<dbReference type="EMBL" id="LT934113">
    <property type="protein sequence ID" value="VAH31315.1"/>
    <property type="molecule type" value="Genomic_DNA"/>
</dbReference>
<dbReference type="InterPro" id="IPR011598">
    <property type="entry name" value="bHLH_dom"/>
</dbReference>
<evidence type="ECO:0000256" key="4">
    <source>
        <dbReference type="ARBA" id="ARBA00023163"/>
    </source>
</evidence>
<dbReference type="PANTHER" id="PTHR31945">
    <property type="entry name" value="TRANSCRIPTION FACTOR SCREAM2-RELATED"/>
    <property type="match status" value="1"/>
</dbReference>
<evidence type="ECO:0000313" key="9">
    <source>
        <dbReference type="EMBL" id="VAH31315.1"/>
    </source>
</evidence>
<evidence type="ECO:0000256" key="7">
    <source>
        <dbReference type="SAM" id="MobiDB-lite"/>
    </source>
</evidence>
<evidence type="ECO:0000256" key="3">
    <source>
        <dbReference type="ARBA" id="ARBA00023015"/>
    </source>
</evidence>
<accession>A0A9R1R7P0</accession>
<dbReference type="GO" id="GO:0046983">
    <property type="term" value="F:protein dimerization activity"/>
    <property type="evidence" value="ECO:0007669"/>
    <property type="project" value="InterPro"/>
</dbReference>
<organism evidence="9 10">
    <name type="scientific">Triticum turgidum subsp. durum</name>
    <name type="common">Durum wheat</name>
    <name type="synonym">Triticum durum</name>
    <dbReference type="NCBI Taxonomy" id="4567"/>
    <lineage>
        <taxon>Eukaryota</taxon>
        <taxon>Viridiplantae</taxon>
        <taxon>Streptophyta</taxon>
        <taxon>Embryophyta</taxon>
        <taxon>Tracheophyta</taxon>
        <taxon>Spermatophyta</taxon>
        <taxon>Magnoliopsida</taxon>
        <taxon>Liliopsida</taxon>
        <taxon>Poales</taxon>
        <taxon>Poaceae</taxon>
        <taxon>BOP clade</taxon>
        <taxon>Pooideae</taxon>
        <taxon>Triticodae</taxon>
        <taxon>Triticeae</taxon>
        <taxon>Triticinae</taxon>
        <taxon>Triticum</taxon>
    </lineage>
</organism>
<dbReference type="PROSITE" id="PS50888">
    <property type="entry name" value="BHLH"/>
    <property type="match status" value="1"/>
</dbReference>
<evidence type="ECO:0000256" key="1">
    <source>
        <dbReference type="ARBA" id="ARBA00004123"/>
    </source>
</evidence>
<dbReference type="PANTHER" id="PTHR31945:SF26">
    <property type="entry name" value="TRANSCRIPTION FACTOR BHLH35"/>
    <property type="match status" value="1"/>
</dbReference>
<evidence type="ECO:0000256" key="6">
    <source>
        <dbReference type="SAM" id="Coils"/>
    </source>
</evidence>
<proteinExistence type="inferred from homology"/>
<keyword evidence="6" id="KW-0175">Coiled coil</keyword>
<dbReference type="SMART" id="SM00353">
    <property type="entry name" value="HLH"/>
    <property type="match status" value="1"/>
</dbReference>
<dbReference type="GO" id="GO:0003700">
    <property type="term" value="F:DNA-binding transcription factor activity"/>
    <property type="evidence" value="ECO:0007669"/>
    <property type="project" value="TreeGrafter"/>
</dbReference>
<dbReference type="Gene3D" id="4.10.280.10">
    <property type="entry name" value="Helix-loop-helix DNA-binding domain"/>
    <property type="match status" value="1"/>
</dbReference>
<dbReference type="InterPro" id="IPR051358">
    <property type="entry name" value="TF_AMS/ICE1/BHLH6-like"/>
</dbReference>
<dbReference type="GO" id="GO:0043565">
    <property type="term" value="F:sequence-specific DNA binding"/>
    <property type="evidence" value="ECO:0007669"/>
    <property type="project" value="TreeGrafter"/>
</dbReference>
<evidence type="ECO:0000259" key="8">
    <source>
        <dbReference type="PROSITE" id="PS50888"/>
    </source>
</evidence>
<keyword evidence="4" id="KW-0804">Transcription</keyword>
<keyword evidence="10" id="KW-1185">Reference proteome</keyword>
<keyword evidence="5" id="KW-0539">Nucleus</keyword>
<feature type="region of interest" description="Disordered" evidence="7">
    <location>
        <begin position="41"/>
        <end position="62"/>
    </location>
</feature>
<evidence type="ECO:0000256" key="2">
    <source>
        <dbReference type="ARBA" id="ARBA00005510"/>
    </source>
</evidence>
<evidence type="ECO:0000256" key="5">
    <source>
        <dbReference type="ARBA" id="ARBA00023242"/>
    </source>
</evidence>
<protein>
    <recommendedName>
        <fullName evidence="8">BHLH domain-containing protein</fullName>
    </recommendedName>
</protein>
<comment type="similarity">
    <text evidence="2">Belongs to the bHLH protein family.</text>
</comment>
<comment type="subcellular location">
    <subcellularLocation>
        <location evidence="1">Nucleus</location>
    </subcellularLocation>
</comment>
<feature type="domain" description="BHLH" evidence="8">
    <location>
        <begin position="69"/>
        <end position="118"/>
    </location>
</feature>
<evidence type="ECO:0000313" key="10">
    <source>
        <dbReference type="Proteomes" id="UP000324705"/>
    </source>
</evidence>
<keyword evidence="3" id="KW-0805">Transcription regulation</keyword>
<feature type="compositionally biased region" description="Low complexity" evidence="7">
    <location>
        <begin position="41"/>
        <end position="61"/>
    </location>
</feature>
<dbReference type="Proteomes" id="UP000324705">
    <property type="component" value="Chromosome 2A"/>
</dbReference>
<dbReference type="InterPro" id="IPR036638">
    <property type="entry name" value="HLH_DNA-bd_sf"/>
</dbReference>
<sequence>MDPDMGENFAYYWETQRYLESEELVDSIFVGATEDAISYYDSSSPDGSHSSSTPMGAAMPGAGMGMSGTGANKNILMERDRRRKLNEKLYTLRSVVPNITKMDKASIIKDAIEYIQQLHAEERQMEAEVSALESATGAEDDFSGCLMHTLFVEVDEMDRFQMKEAVEAALSQLDSTGSPPLSSMSY</sequence>
<dbReference type="GO" id="GO:0005634">
    <property type="term" value="C:nucleus"/>
    <property type="evidence" value="ECO:0007669"/>
    <property type="project" value="UniProtKB-SubCell"/>
</dbReference>
<gene>
    <name evidence="9" type="ORF">TRITD_2Av1G158620</name>
</gene>
<dbReference type="SUPFAM" id="SSF47459">
    <property type="entry name" value="HLH, helix-loop-helix DNA-binding domain"/>
    <property type="match status" value="1"/>
</dbReference>
<reference evidence="9 10" key="1">
    <citation type="submission" date="2017-09" db="EMBL/GenBank/DDBJ databases">
        <authorList>
            <consortium name="International Durum Wheat Genome Sequencing Consortium (IDWGSC)"/>
            <person name="Milanesi L."/>
        </authorList>
    </citation>
    <scope>NUCLEOTIDE SEQUENCE [LARGE SCALE GENOMIC DNA]</scope>
    <source>
        <strain evidence="10">cv. Svevo</strain>
    </source>
</reference>
<dbReference type="AlphaFoldDB" id="A0A9R1R7P0"/>
<feature type="coiled-coil region" evidence="6">
    <location>
        <begin position="108"/>
        <end position="135"/>
    </location>
</feature>
<name>A0A9R1R7P0_TRITD</name>
<dbReference type="Pfam" id="PF00010">
    <property type="entry name" value="HLH"/>
    <property type="match status" value="1"/>
</dbReference>